<keyword evidence="6" id="KW-0336">GPI-anchor</keyword>
<dbReference type="GO" id="GO:0005886">
    <property type="term" value="C:plasma membrane"/>
    <property type="evidence" value="ECO:0000318"/>
    <property type="project" value="GO_Central"/>
</dbReference>
<keyword evidence="11" id="KW-0325">Glycoprotein</keyword>
<dbReference type="GeneID" id="123150987"/>
<dbReference type="FunFam" id="1.20.58.1040:FF:000001">
    <property type="entry name" value="Glucan endo-1,3-beta-glucosidase 4"/>
    <property type="match status" value="1"/>
</dbReference>
<dbReference type="OrthoDB" id="941679at2759"/>
<comment type="similarity">
    <text evidence="3 13">Belongs to the glycosyl hydrolase 17 family.</text>
</comment>
<dbReference type="Gene3D" id="3.20.20.80">
    <property type="entry name" value="Glycosidases"/>
    <property type="match status" value="1"/>
</dbReference>
<dbReference type="Pfam" id="PF00332">
    <property type="entry name" value="Glyco_hydro_17"/>
    <property type="match status" value="1"/>
</dbReference>
<comment type="subcellular location">
    <subcellularLocation>
        <location evidence="2">Cell membrane</location>
        <topology evidence="2">Lipid-anchor</topology>
        <topology evidence="2">GPI-anchor</topology>
    </subcellularLocation>
</comment>
<proteinExistence type="inferred from homology"/>
<dbReference type="GO" id="GO:0005975">
    <property type="term" value="P:carbohydrate metabolic process"/>
    <property type="evidence" value="ECO:0007669"/>
    <property type="project" value="InterPro"/>
</dbReference>
<dbReference type="RefSeq" id="XP_044426719.1">
    <property type="nucleotide sequence ID" value="XM_044570784.1"/>
</dbReference>
<evidence type="ECO:0000256" key="5">
    <source>
        <dbReference type="ARBA" id="ARBA00022475"/>
    </source>
</evidence>
<name>A0A3B6RER8_WHEAT</name>
<evidence type="ECO:0000256" key="13">
    <source>
        <dbReference type="RuleBase" id="RU004335"/>
    </source>
</evidence>
<evidence type="ECO:0000259" key="15">
    <source>
        <dbReference type="SMART" id="SM00768"/>
    </source>
</evidence>
<dbReference type="SMART" id="SM00768">
    <property type="entry name" value="X8"/>
    <property type="match status" value="1"/>
</dbReference>
<dbReference type="STRING" id="4565.A0A3B6RER8"/>
<evidence type="ECO:0000256" key="3">
    <source>
        <dbReference type="ARBA" id="ARBA00008773"/>
    </source>
</evidence>
<evidence type="ECO:0000256" key="1">
    <source>
        <dbReference type="ARBA" id="ARBA00000382"/>
    </source>
</evidence>
<dbReference type="PROSITE" id="PS00587">
    <property type="entry name" value="GLYCOSYL_HYDROL_F17"/>
    <property type="match status" value="1"/>
</dbReference>
<keyword evidence="9" id="KW-0472">Membrane</keyword>
<dbReference type="Gene3D" id="1.20.58.1040">
    <property type="match status" value="1"/>
</dbReference>
<evidence type="ECO:0000256" key="11">
    <source>
        <dbReference type="ARBA" id="ARBA00023180"/>
    </source>
</evidence>
<dbReference type="SUPFAM" id="SSF51445">
    <property type="entry name" value="(Trans)glycosidases"/>
    <property type="match status" value="1"/>
</dbReference>
<comment type="catalytic activity">
    <reaction evidence="1">
        <text>Hydrolysis of (1-&gt;3)-beta-D-glucosidic linkages in (1-&gt;3)-beta-D-glucans.</text>
        <dbReference type="EC" id="3.2.1.39"/>
    </reaction>
</comment>
<dbReference type="AlphaFoldDB" id="A0A3B6RER8"/>
<gene>
    <name evidence="16" type="primary">LOC123150987</name>
</gene>
<dbReference type="InterPro" id="IPR017853">
    <property type="entry name" value="GH"/>
</dbReference>
<dbReference type="Gramene" id="TraesROB_scaffold_084966_01G000100.1">
    <property type="protein sequence ID" value="TraesROB_scaffold_084966_01G000100.1"/>
    <property type="gene ID" value="TraesROB_scaffold_084966_01G000100"/>
</dbReference>
<keyword evidence="10" id="KW-1015">Disulfide bond</keyword>
<evidence type="ECO:0000313" key="17">
    <source>
        <dbReference type="Proteomes" id="UP000019116"/>
    </source>
</evidence>
<dbReference type="Gramene" id="TraesARI7A03G03866180.1">
    <property type="protein sequence ID" value="TraesARI7A03G03866180.1"/>
    <property type="gene ID" value="TraesARI7A03G03866180"/>
</dbReference>
<evidence type="ECO:0000256" key="12">
    <source>
        <dbReference type="ARBA" id="ARBA00023295"/>
    </source>
</evidence>
<evidence type="ECO:0000256" key="9">
    <source>
        <dbReference type="ARBA" id="ARBA00023136"/>
    </source>
</evidence>
<evidence type="ECO:0000256" key="6">
    <source>
        <dbReference type="ARBA" id="ARBA00022622"/>
    </source>
</evidence>
<evidence type="ECO:0000256" key="14">
    <source>
        <dbReference type="RuleBase" id="RU004336"/>
    </source>
</evidence>
<evidence type="ECO:0000256" key="8">
    <source>
        <dbReference type="ARBA" id="ARBA00022801"/>
    </source>
</evidence>
<dbReference type="GO" id="GO:0009506">
    <property type="term" value="C:plasmodesma"/>
    <property type="evidence" value="ECO:0007669"/>
    <property type="project" value="UniProtKB-ARBA"/>
</dbReference>
<dbReference type="PANTHER" id="PTHR32227">
    <property type="entry name" value="GLUCAN ENDO-1,3-BETA-GLUCOSIDASE BG1-RELATED-RELATED"/>
    <property type="match status" value="1"/>
</dbReference>
<evidence type="ECO:0000256" key="4">
    <source>
        <dbReference type="ARBA" id="ARBA00012780"/>
    </source>
</evidence>
<sequence length="494" mass="53861">MITNTLHSISDQNQYRFNNSQENTRAEMASSLCALLLLAAFACHCHAAAAVYRRPRAIGVNYGNLGDDLPTAARSVKLLRKANAGAVKLYNADQRILHALAGTGIPVSVMVPNDIVPYLADSRAAAHKWVDNNLRRHPRVRVRYLLVGNELLSYPALAASTWGKIVPAMKNLRHALHAIGLGRVKLGSPLAMDALAASYPPSAGAFREDIAGSVMRPLLDFLNHTRSYYFVDAYPYFPWAANQKDISLDYALFEGNASSHYVDPATRLTYTNLLDQMLDACIAAMDKLGYGGVKLAISETGWPNAGDPGQAGANVRNAALYNRHLARRMHKKLGTPARPRSKMPAFVFALYNEDLKPGAGTERHWGMFYPNGTWVYQIDLTGRRTARSYPPLPPPDDQTGKLEWCVLAAGGKPLNETAVALALNYACGQGTGTCAAIQPGGACYEPNTVDAHASYAINAYWQQFKAKGGSCYFNGLAVKTNKDPSYLSCKFPSY</sequence>
<dbReference type="InterPro" id="IPR044965">
    <property type="entry name" value="Glyco_hydro_17_plant"/>
</dbReference>
<feature type="domain" description="X8" evidence="15">
    <location>
        <begin position="403"/>
        <end position="491"/>
    </location>
</feature>
<dbReference type="KEGG" id="taes:123150987"/>
<dbReference type="Gramene" id="TraesCS7A02G256800.1">
    <property type="protein sequence ID" value="TraesCS7A02G256800.1"/>
    <property type="gene ID" value="TraesCS7A02G256800"/>
</dbReference>
<keyword evidence="17" id="KW-1185">Reference proteome</keyword>
<dbReference type="EC" id="3.2.1.39" evidence="4"/>
<keyword evidence="12 14" id="KW-0326">Glycosidase</keyword>
<dbReference type="Gramene" id="TraesCS7A03G0592900.1">
    <property type="protein sequence ID" value="TraesCS7A03G0592900.1.CDS"/>
    <property type="gene ID" value="TraesCS7A03G0592900"/>
</dbReference>
<evidence type="ECO:0000313" key="16">
    <source>
        <dbReference type="EnsemblPlants" id="TraesCS7A02G256800.1"/>
    </source>
</evidence>
<keyword evidence="8 14" id="KW-0378">Hydrolase</keyword>
<dbReference type="Pfam" id="PF07983">
    <property type="entry name" value="X8"/>
    <property type="match status" value="1"/>
</dbReference>
<dbReference type="OMA" id="ADNWVAT"/>
<evidence type="ECO:0000256" key="2">
    <source>
        <dbReference type="ARBA" id="ARBA00004609"/>
    </source>
</evidence>
<keyword evidence="5" id="KW-1003">Cell membrane</keyword>
<protein>
    <recommendedName>
        <fullName evidence="4">glucan endo-1,3-beta-D-glucosidase</fullName>
        <ecNumber evidence="4">3.2.1.39</ecNumber>
    </recommendedName>
</protein>
<dbReference type="FunFam" id="3.20.20.80:FF:000005">
    <property type="entry name" value="Glucan endo-1,3-beta-glucosidase 14"/>
    <property type="match status" value="1"/>
</dbReference>
<reference evidence="16" key="2">
    <citation type="submission" date="2018-10" db="UniProtKB">
        <authorList>
            <consortium name="EnsemblPlants"/>
        </authorList>
    </citation>
    <scope>IDENTIFICATION</scope>
</reference>
<reference evidence="16" key="1">
    <citation type="submission" date="2018-08" db="EMBL/GenBank/DDBJ databases">
        <authorList>
            <person name="Rossello M."/>
        </authorList>
    </citation>
    <scope>NUCLEOTIDE SEQUENCE [LARGE SCALE GENOMIC DNA]</scope>
    <source>
        <strain evidence="16">cv. Chinese Spring</strain>
    </source>
</reference>
<organism evidence="16">
    <name type="scientific">Triticum aestivum</name>
    <name type="common">Wheat</name>
    <dbReference type="NCBI Taxonomy" id="4565"/>
    <lineage>
        <taxon>Eukaryota</taxon>
        <taxon>Viridiplantae</taxon>
        <taxon>Streptophyta</taxon>
        <taxon>Embryophyta</taxon>
        <taxon>Tracheophyta</taxon>
        <taxon>Spermatophyta</taxon>
        <taxon>Magnoliopsida</taxon>
        <taxon>Liliopsida</taxon>
        <taxon>Poales</taxon>
        <taxon>Poaceae</taxon>
        <taxon>BOP clade</taxon>
        <taxon>Pooideae</taxon>
        <taxon>Triticodae</taxon>
        <taxon>Triticeae</taxon>
        <taxon>Triticinae</taxon>
        <taxon>Triticum</taxon>
    </lineage>
</organism>
<dbReference type="Gramene" id="TraesCLE_scaffold_095118_01G000100.1">
    <property type="protein sequence ID" value="TraesCLE_scaffold_095118_01G000100.1"/>
    <property type="gene ID" value="TraesCLE_scaffold_095118_01G000100"/>
</dbReference>
<dbReference type="InterPro" id="IPR012946">
    <property type="entry name" value="X8"/>
</dbReference>
<evidence type="ECO:0000256" key="7">
    <source>
        <dbReference type="ARBA" id="ARBA00022729"/>
    </source>
</evidence>
<dbReference type="GO" id="GO:0098552">
    <property type="term" value="C:side of membrane"/>
    <property type="evidence" value="ECO:0007669"/>
    <property type="project" value="UniProtKB-KW"/>
</dbReference>
<dbReference type="InterPro" id="IPR000490">
    <property type="entry name" value="Glyco_hydro_17"/>
</dbReference>
<keyword evidence="7" id="KW-0732">Signal</keyword>
<dbReference type="GO" id="GO:0042973">
    <property type="term" value="F:glucan endo-1,3-beta-D-glucosidase activity"/>
    <property type="evidence" value="ECO:0007669"/>
    <property type="project" value="UniProtKB-EC"/>
</dbReference>
<dbReference type="SMR" id="A0A3B6RER8"/>
<accession>A0A3B6RER8</accession>
<dbReference type="Proteomes" id="UP000019116">
    <property type="component" value="Chromosome 7A"/>
</dbReference>
<evidence type="ECO:0000256" key="10">
    <source>
        <dbReference type="ARBA" id="ARBA00023157"/>
    </source>
</evidence>
<keyword evidence="6" id="KW-0449">Lipoprotein</keyword>
<dbReference type="EnsemblPlants" id="TraesCS7A02G256800.1">
    <property type="protein sequence ID" value="TraesCS7A02G256800.1"/>
    <property type="gene ID" value="TraesCS7A02G256800"/>
</dbReference>